<evidence type="ECO:0008006" key="4">
    <source>
        <dbReference type="Google" id="ProtNLM"/>
    </source>
</evidence>
<feature type="transmembrane region" description="Helical" evidence="1">
    <location>
        <begin position="80"/>
        <end position="98"/>
    </location>
</feature>
<protein>
    <recommendedName>
        <fullName evidence="4">Zinc-finger domain-containing protein</fullName>
    </recommendedName>
</protein>
<gene>
    <name evidence="2" type="ORF">AKJ09_09920</name>
</gene>
<keyword evidence="1" id="KW-0472">Membrane</keyword>
<dbReference type="KEGG" id="llu:AKJ09_09920"/>
<accession>A0A0K1QC78</accession>
<name>A0A0K1QC78_9BACT</name>
<organism evidence="2 3">
    <name type="scientific">Labilithrix luteola</name>
    <dbReference type="NCBI Taxonomy" id="1391654"/>
    <lineage>
        <taxon>Bacteria</taxon>
        <taxon>Pseudomonadati</taxon>
        <taxon>Myxococcota</taxon>
        <taxon>Polyangia</taxon>
        <taxon>Polyangiales</taxon>
        <taxon>Labilitrichaceae</taxon>
        <taxon>Labilithrix</taxon>
    </lineage>
</organism>
<evidence type="ECO:0000256" key="1">
    <source>
        <dbReference type="SAM" id="Phobius"/>
    </source>
</evidence>
<reference evidence="2 3" key="1">
    <citation type="submission" date="2015-08" db="EMBL/GenBank/DDBJ databases">
        <authorList>
            <person name="Babu N.S."/>
            <person name="Beckwith C.J."/>
            <person name="Beseler K.G."/>
            <person name="Brison A."/>
            <person name="Carone J.V."/>
            <person name="Caskin T.P."/>
            <person name="Diamond M."/>
            <person name="Durham M.E."/>
            <person name="Foxe J.M."/>
            <person name="Go M."/>
            <person name="Henderson B.A."/>
            <person name="Jones I.B."/>
            <person name="McGettigan J.A."/>
            <person name="Micheletti S.J."/>
            <person name="Nasrallah M.E."/>
            <person name="Ortiz D."/>
            <person name="Piller C.R."/>
            <person name="Privatt S.R."/>
            <person name="Schneider S.L."/>
            <person name="Sharp S."/>
            <person name="Smith T.C."/>
            <person name="Stanton J.D."/>
            <person name="Ullery H.E."/>
            <person name="Wilson R.J."/>
            <person name="Serrano M.G."/>
            <person name="Buck G."/>
            <person name="Lee V."/>
            <person name="Wang Y."/>
            <person name="Carvalho R."/>
            <person name="Voegtly L."/>
            <person name="Shi R."/>
            <person name="Duckworth R."/>
            <person name="Johnson A."/>
            <person name="Loviza R."/>
            <person name="Walstead R."/>
            <person name="Shah Z."/>
            <person name="Kiflezghi M."/>
            <person name="Wade K."/>
            <person name="Ball S.L."/>
            <person name="Bradley K.W."/>
            <person name="Asai D.J."/>
            <person name="Bowman C.A."/>
            <person name="Russell D.A."/>
            <person name="Pope W.H."/>
            <person name="Jacobs-Sera D."/>
            <person name="Hendrix R.W."/>
            <person name="Hatfull G.F."/>
        </authorList>
    </citation>
    <scope>NUCLEOTIDE SEQUENCE [LARGE SCALE GENOMIC DNA]</scope>
    <source>
        <strain evidence="2 3">DSM 27648</strain>
    </source>
</reference>
<dbReference type="AlphaFoldDB" id="A0A0K1QC78"/>
<dbReference type="STRING" id="1391654.AKJ09_09920"/>
<keyword evidence="1" id="KW-0812">Transmembrane</keyword>
<feature type="transmembrane region" description="Helical" evidence="1">
    <location>
        <begin position="132"/>
        <end position="152"/>
    </location>
</feature>
<proteinExistence type="predicted"/>
<dbReference type="Proteomes" id="UP000064967">
    <property type="component" value="Chromosome"/>
</dbReference>
<evidence type="ECO:0000313" key="3">
    <source>
        <dbReference type="Proteomes" id="UP000064967"/>
    </source>
</evidence>
<keyword evidence="1" id="KW-1133">Transmembrane helix</keyword>
<sequence>MLPEELLWAEGGHASDVVLTALADGQLAIVPPNVRAHVEGCDLCTTHLGHAALLSIHTGAGLAAPRETASQTERAPFPRLAITLGLAVAVLGLVPTLLQAPSTARAFAGDVPLVAGAVSTLSHRFLAPGSPLMLASTYGAAVLLVMVAVVVVRRLPKKEISS</sequence>
<evidence type="ECO:0000313" key="2">
    <source>
        <dbReference type="EMBL" id="AKV03257.1"/>
    </source>
</evidence>
<dbReference type="EMBL" id="CP012333">
    <property type="protein sequence ID" value="AKV03257.1"/>
    <property type="molecule type" value="Genomic_DNA"/>
</dbReference>
<keyword evidence="3" id="KW-1185">Reference proteome</keyword>